<dbReference type="PANTHER" id="PTHR47178">
    <property type="entry name" value="MONOOXYGENASE, FAD-BINDING"/>
    <property type="match status" value="1"/>
</dbReference>
<name>A0ABU2SGF4_9ACTN</name>
<keyword evidence="1" id="KW-0285">Flavoprotein</keyword>
<dbReference type="Pfam" id="PF13450">
    <property type="entry name" value="NAD_binding_8"/>
    <property type="match status" value="1"/>
</dbReference>
<dbReference type="EMBL" id="JAVRFI010000001">
    <property type="protein sequence ID" value="MDT0448059.1"/>
    <property type="molecule type" value="Genomic_DNA"/>
</dbReference>
<dbReference type="Proteomes" id="UP001180531">
    <property type="component" value="Unassembled WGS sequence"/>
</dbReference>
<evidence type="ECO:0000256" key="2">
    <source>
        <dbReference type="ARBA" id="ARBA00022827"/>
    </source>
</evidence>
<gene>
    <name evidence="5" type="ORF">RM609_02945</name>
</gene>
<evidence type="ECO:0000313" key="5">
    <source>
        <dbReference type="EMBL" id="MDT0448059.1"/>
    </source>
</evidence>
<keyword evidence="2" id="KW-0274">FAD</keyword>
<accession>A0ABU2SGF4</accession>
<organism evidence="5 6">
    <name type="scientific">Streptomyces hesseae</name>
    <dbReference type="NCBI Taxonomy" id="3075519"/>
    <lineage>
        <taxon>Bacteria</taxon>
        <taxon>Bacillati</taxon>
        <taxon>Actinomycetota</taxon>
        <taxon>Actinomycetes</taxon>
        <taxon>Kitasatosporales</taxon>
        <taxon>Streptomycetaceae</taxon>
        <taxon>Streptomyces</taxon>
    </lineage>
</organism>
<evidence type="ECO:0000313" key="6">
    <source>
        <dbReference type="Proteomes" id="UP001180531"/>
    </source>
</evidence>
<dbReference type="Gene3D" id="3.50.50.60">
    <property type="entry name" value="FAD/NAD(P)-binding domain"/>
    <property type="match status" value="1"/>
</dbReference>
<protein>
    <submittedName>
        <fullName evidence="5">NAD(P)-binding protein</fullName>
    </submittedName>
</protein>
<dbReference type="SUPFAM" id="SSF51905">
    <property type="entry name" value="FAD/NAD(P)-binding domain"/>
    <property type="match status" value="1"/>
</dbReference>
<dbReference type="RefSeq" id="WP_311607616.1">
    <property type="nucleotide sequence ID" value="NZ_JAVRFI010000001.1"/>
</dbReference>
<comment type="caution">
    <text evidence="5">The sequence shown here is derived from an EMBL/GenBank/DDBJ whole genome shotgun (WGS) entry which is preliminary data.</text>
</comment>
<dbReference type="PRINTS" id="PR00420">
    <property type="entry name" value="RNGMNOXGNASE"/>
</dbReference>
<reference evidence="5" key="1">
    <citation type="submission" date="2024-05" db="EMBL/GenBank/DDBJ databases">
        <title>30 novel species of actinomycetes from the DSMZ collection.</title>
        <authorList>
            <person name="Nouioui I."/>
        </authorList>
    </citation>
    <scope>NUCLEOTIDE SEQUENCE</scope>
    <source>
        <strain evidence="5">DSM 40473</strain>
    </source>
</reference>
<sequence length="381" mass="40395">MRALIIGAGLAGPCLAHALRRHGHDVQLFERDPAIDARAQGYRIHINGHGDAALREWLPAEAYEQAVATSCMPGGGVSMTGPDLREFTEVELPPDTAGITVDRLTLRRIMLRDLMDATRFGAGFSHYRLLDDGTVRVFLTDGSTAEGDLLVATDGANSGVRRQLLPGFSVAVQDARLIYGRTPLTARARRLTPSPALEGFLGVVGPDGRRLALAAQRFRRNPADFGLPAADDYVMWGLTAPAGVYGPDFFELGAVDLLELAVSTLADWDPSLSALVGLGDLGYLVPASIQISERPELGPPVPVTLVGDAAHPMAPAGISAGAALHDAGLLASRLLTGAPLLEAVRSYETEMLDYGFAAVAAATRSSRTDQRHRVPGSPRGR</sequence>
<dbReference type="PANTHER" id="PTHR47178:SF5">
    <property type="entry name" value="FAD-BINDING DOMAIN-CONTAINING PROTEIN"/>
    <property type="match status" value="1"/>
</dbReference>
<keyword evidence="6" id="KW-1185">Reference proteome</keyword>
<proteinExistence type="predicted"/>
<evidence type="ECO:0000256" key="4">
    <source>
        <dbReference type="ARBA" id="ARBA00023033"/>
    </source>
</evidence>
<evidence type="ECO:0000256" key="1">
    <source>
        <dbReference type="ARBA" id="ARBA00022630"/>
    </source>
</evidence>
<keyword evidence="4" id="KW-0503">Monooxygenase</keyword>
<keyword evidence="3" id="KW-0560">Oxidoreductase</keyword>
<evidence type="ECO:0000256" key="3">
    <source>
        <dbReference type="ARBA" id="ARBA00023002"/>
    </source>
</evidence>
<dbReference type="InterPro" id="IPR036188">
    <property type="entry name" value="FAD/NAD-bd_sf"/>
</dbReference>